<dbReference type="GO" id="GO:0005737">
    <property type="term" value="C:cytoplasm"/>
    <property type="evidence" value="ECO:0007669"/>
    <property type="project" value="UniProtKB-SubCell"/>
</dbReference>
<comment type="caution">
    <text evidence="4">Lacks conserved residue(s) required for the propagation of feature annotation.</text>
</comment>
<dbReference type="HAMAP" id="MF_00528">
    <property type="entry name" value="Maf"/>
    <property type="match status" value="1"/>
</dbReference>
<dbReference type="CDD" id="cd00555">
    <property type="entry name" value="Maf"/>
    <property type="match status" value="1"/>
</dbReference>
<dbReference type="GO" id="GO:0047429">
    <property type="term" value="F:nucleoside triphosphate diphosphatase activity"/>
    <property type="evidence" value="ECO:0007669"/>
    <property type="project" value="UniProtKB-EC"/>
</dbReference>
<dbReference type="Gene3D" id="3.90.950.10">
    <property type="match status" value="1"/>
</dbReference>
<evidence type="ECO:0000256" key="3">
    <source>
        <dbReference type="ARBA" id="ARBA00023080"/>
    </source>
</evidence>
<sequence length="242" mass="25526">MERRGYAQLSTGTPPGSHNFPRFSSLFPEPVDARVSENRSSLFWRVGAPLILASKSAGRRQVLAQAGLPFESRPAGIDERAIEASLGSAGADVIAAALARAKAAAISAGAPGRLTLGADQVASCEGRIFGKPGSMQEAAELLCFLSGRRHRLHSAIALFRDASPIFETVAHADLTMRPLSEDFIAAYLQAMGETALTSAGAYQVEGLGAQLFSSVEGDHWTIMGLPILPLLDALRREGALIS</sequence>
<feature type="region of interest" description="Disordered" evidence="5">
    <location>
        <begin position="1"/>
        <end position="21"/>
    </location>
</feature>
<dbReference type="InterPro" id="IPR003697">
    <property type="entry name" value="Maf-like"/>
</dbReference>
<evidence type="ECO:0000313" key="7">
    <source>
        <dbReference type="Proteomes" id="UP000422569"/>
    </source>
</evidence>
<dbReference type="Proteomes" id="UP000422569">
    <property type="component" value="Chromosome"/>
</dbReference>
<dbReference type="PANTHER" id="PTHR43213:SF5">
    <property type="entry name" value="BIFUNCTIONAL DTTP_UTP PYROPHOSPHATASE_METHYLTRANSFERASE PROTEIN-RELATED"/>
    <property type="match status" value="1"/>
</dbReference>
<comment type="function">
    <text evidence="4">Nucleoside triphosphate pyrophosphatase. May have a dual role in cell division arrest and in preventing the incorporation of modified nucleotides into cellular nucleic acids.</text>
</comment>
<evidence type="ECO:0000313" key="6">
    <source>
        <dbReference type="EMBL" id="QGM99582.1"/>
    </source>
</evidence>
<keyword evidence="7" id="KW-1185">Reference proteome</keyword>
<protein>
    <recommendedName>
        <fullName evidence="4">Nucleoside triphosphate pyrophosphatase</fullName>
        <ecNumber evidence="4">3.6.1.9</ecNumber>
    </recommendedName>
    <alternativeName>
        <fullName evidence="4">Nucleotide pyrophosphatase</fullName>
        <shortName evidence="4">Nucleotide PPase</shortName>
    </alternativeName>
</protein>
<dbReference type="KEGG" id="mpar:F7D14_06030"/>
<dbReference type="Pfam" id="PF02545">
    <property type="entry name" value="Maf"/>
    <property type="match status" value="1"/>
</dbReference>
<comment type="catalytic activity">
    <reaction evidence="4">
        <text>a ribonucleoside 5'-triphosphate + H2O = a ribonucleoside 5'-phosphate + diphosphate + H(+)</text>
        <dbReference type="Rhea" id="RHEA:23996"/>
        <dbReference type="ChEBI" id="CHEBI:15377"/>
        <dbReference type="ChEBI" id="CHEBI:15378"/>
        <dbReference type="ChEBI" id="CHEBI:33019"/>
        <dbReference type="ChEBI" id="CHEBI:58043"/>
        <dbReference type="ChEBI" id="CHEBI:61557"/>
        <dbReference type="EC" id="3.6.1.9"/>
    </reaction>
</comment>
<dbReference type="InterPro" id="IPR029001">
    <property type="entry name" value="ITPase-like_fam"/>
</dbReference>
<dbReference type="SUPFAM" id="SSF52972">
    <property type="entry name" value="ITPase-like"/>
    <property type="match status" value="1"/>
</dbReference>
<evidence type="ECO:0000256" key="4">
    <source>
        <dbReference type="HAMAP-Rule" id="MF_00528"/>
    </source>
</evidence>
<accession>A0A6B8MCT4</accession>
<comment type="cofactor">
    <cofactor evidence="1 4">
        <name>a divalent metal cation</name>
        <dbReference type="ChEBI" id="CHEBI:60240"/>
    </cofactor>
</comment>
<comment type="similarity">
    <text evidence="4">Belongs to the Maf family.</text>
</comment>
<dbReference type="EMBL" id="CP044331">
    <property type="protein sequence ID" value="QGM99582.1"/>
    <property type="molecule type" value="Genomic_DNA"/>
</dbReference>
<keyword evidence="3 4" id="KW-0546">Nucleotide metabolism</keyword>
<dbReference type="AlphaFoldDB" id="A0A6B8MCT4"/>
<keyword evidence="2 4" id="KW-0378">Hydrolase</keyword>
<dbReference type="GO" id="GO:0009117">
    <property type="term" value="P:nucleotide metabolic process"/>
    <property type="evidence" value="ECO:0007669"/>
    <property type="project" value="UniProtKB-KW"/>
</dbReference>
<gene>
    <name evidence="6" type="ORF">F7D14_06030</name>
</gene>
<evidence type="ECO:0000256" key="1">
    <source>
        <dbReference type="ARBA" id="ARBA00001968"/>
    </source>
</evidence>
<comment type="catalytic activity">
    <reaction evidence="4">
        <text>a 2'-deoxyribonucleoside 5'-triphosphate + H2O = a 2'-deoxyribonucleoside 5'-phosphate + diphosphate + H(+)</text>
        <dbReference type="Rhea" id="RHEA:44644"/>
        <dbReference type="ChEBI" id="CHEBI:15377"/>
        <dbReference type="ChEBI" id="CHEBI:15378"/>
        <dbReference type="ChEBI" id="CHEBI:33019"/>
        <dbReference type="ChEBI" id="CHEBI:61560"/>
        <dbReference type="ChEBI" id="CHEBI:65317"/>
        <dbReference type="EC" id="3.6.1.9"/>
    </reaction>
</comment>
<keyword evidence="4" id="KW-0963">Cytoplasm</keyword>
<dbReference type="EC" id="3.6.1.9" evidence="4"/>
<feature type="active site" description="Proton acceptor" evidence="4">
    <location>
        <position position="119"/>
    </location>
</feature>
<organism evidence="6 7">
    <name type="scientific">Methylocystis parvus</name>
    <dbReference type="NCBI Taxonomy" id="134"/>
    <lineage>
        <taxon>Bacteria</taxon>
        <taxon>Pseudomonadati</taxon>
        <taxon>Pseudomonadota</taxon>
        <taxon>Alphaproteobacteria</taxon>
        <taxon>Hyphomicrobiales</taxon>
        <taxon>Methylocystaceae</taxon>
        <taxon>Methylocystis</taxon>
    </lineage>
</organism>
<evidence type="ECO:0000256" key="2">
    <source>
        <dbReference type="ARBA" id="ARBA00022801"/>
    </source>
</evidence>
<name>A0A6B8MCT4_9HYPH</name>
<comment type="subcellular location">
    <subcellularLocation>
        <location evidence="4">Cytoplasm</location>
    </subcellularLocation>
</comment>
<reference evidence="6 7" key="1">
    <citation type="submission" date="2019-09" db="EMBL/GenBank/DDBJ databases">
        <title>Isolation and complete genome sequencing of Methylocystis species.</title>
        <authorList>
            <person name="Rumah B.L."/>
            <person name="Stead C.E."/>
            <person name="Stevens B.C."/>
            <person name="Minton N.P."/>
            <person name="Grosse-Honebrink A."/>
            <person name="Zhang Y."/>
        </authorList>
    </citation>
    <scope>NUCLEOTIDE SEQUENCE [LARGE SCALE GENOMIC DNA]</scope>
    <source>
        <strain evidence="6 7">BRCS2</strain>
    </source>
</reference>
<dbReference type="PANTHER" id="PTHR43213">
    <property type="entry name" value="BIFUNCTIONAL DTTP/UTP PYROPHOSPHATASE/METHYLTRANSFERASE PROTEIN-RELATED"/>
    <property type="match status" value="1"/>
</dbReference>
<evidence type="ECO:0000256" key="5">
    <source>
        <dbReference type="SAM" id="MobiDB-lite"/>
    </source>
</evidence>
<proteinExistence type="inferred from homology"/>